<dbReference type="PANTHER" id="PTHR22946">
    <property type="entry name" value="DIENELACTONE HYDROLASE DOMAIN-CONTAINING PROTEIN-RELATED"/>
    <property type="match status" value="1"/>
</dbReference>
<dbReference type="SUPFAM" id="SSF53474">
    <property type="entry name" value="alpha/beta-Hydrolases"/>
    <property type="match status" value="1"/>
</dbReference>
<dbReference type="Proteomes" id="UP000193040">
    <property type="component" value="Unassembled WGS sequence"/>
</dbReference>
<dbReference type="Pfam" id="PF06500">
    <property type="entry name" value="FrsA-like"/>
    <property type="match status" value="1"/>
</dbReference>
<evidence type="ECO:0000256" key="2">
    <source>
        <dbReference type="ARBA" id="ARBA00022801"/>
    </source>
</evidence>
<dbReference type="RefSeq" id="WP_084954152.1">
    <property type="nucleotide sequence ID" value="NZ_MZZM01000046.1"/>
</dbReference>
<dbReference type="GO" id="GO:0016787">
    <property type="term" value="F:hydrolase activity"/>
    <property type="evidence" value="ECO:0007669"/>
    <property type="project" value="UniProtKB-KW"/>
</dbReference>
<evidence type="ECO:0000313" key="3">
    <source>
        <dbReference type="EMBL" id="ORJ52565.1"/>
    </source>
</evidence>
<dbReference type="Gene3D" id="3.40.50.1820">
    <property type="entry name" value="alpha/beta hydrolase"/>
    <property type="match status" value="1"/>
</dbReference>
<dbReference type="InterPro" id="IPR029058">
    <property type="entry name" value="AB_hydrolase_fold"/>
</dbReference>
<evidence type="ECO:0008006" key="5">
    <source>
        <dbReference type="Google" id="ProtNLM"/>
    </source>
</evidence>
<keyword evidence="4" id="KW-1185">Reference proteome</keyword>
<dbReference type="AlphaFoldDB" id="A0A1X0XI51"/>
<dbReference type="InterPro" id="IPR010520">
    <property type="entry name" value="FrsA-like"/>
</dbReference>
<dbReference type="InterPro" id="IPR050261">
    <property type="entry name" value="FrsA_esterase"/>
</dbReference>
<keyword evidence="2" id="KW-0378">Hydrolase</keyword>
<name>A0A1X0XI51_MYCSI</name>
<accession>A0A1X0XI51</accession>
<protein>
    <recommendedName>
        <fullName evidence="5">Alpha/beta hydrolase</fullName>
    </recommendedName>
</protein>
<gene>
    <name evidence="3" type="ORF">B5M45_30710</name>
</gene>
<comment type="similarity">
    <text evidence="1">Belongs to the AB hydrolase superfamily.</text>
</comment>
<proteinExistence type="inferred from homology"/>
<dbReference type="EMBL" id="MZZM01000046">
    <property type="protein sequence ID" value="ORJ52565.1"/>
    <property type="molecule type" value="Genomic_DNA"/>
</dbReference>
<evidence type="ECO:0000256" key="1">
    <source>
        <dbReference type="ARBA" id="ARBA00008645"/>
    </source>
</evidence>
<dbReference type="PANTHER" id="PTHR22946:SF12">
    <property type="entry name" value="CONIDIAL PIGMENT BIOSYNTHESIS PROTEIN AYG1 (AFU_ORTHOLOGUE AFUA_2G17550)"/>
    <property type="match status" value="1"/>
</dbReference>
<reference evidence="3 4" key="1">
    <citation type="submission" date="2017-03" db="EMBL/GenBank/DDBJ databases">
        <title>Genomic insights into Mycobacterium simiae human colonization.</title>
        <authorList>
            <person name="Steffani J.L."/>
            <person name="Brunck M.E."/>
            <person name="Cruz E."/>
            <person name="Montiel R."/>
            <person name="Barona F."/>
        </authorList>
    </citation>
    <scope>NUCLEOTIDE SEQUENCE [LARGE SCALE GENOMIC DNA]</scope>
    <source>
        <strain evidence="3 4">MsiGto</strain>
    </source>
</reference>
<comment type="caution">
    <text evidence="3">The sequence shown here is derived from an EMBL/GenBank/DDBJ whole genome shotgun (WGS) entry which is preliminary data.</text>
</comment>
<organism evidence="3 4">
    <name type="scientific">Mycobacterium simiae</name>
    <name type="common">Mycobacterium habana</name>
    <dbReference type="NCBI Taxonomy" id="1784"/>
    <lineage>
        <taxon>Bacteria</taxon>
        <taxon>Bacillati</taxon>
        <taxon>Actinomycetota</taxon>
        <taxon>Actinomycetes</taxon>
        <taxon>Mycobacteriales</taxon>
        <taxon>Mycobacteriaceae</taxon>
        <taxon>Mycobacterium</taxon>
        <taxon>Mycobacterium simiae complex</taxon>
    </lineage>
</organism>
<sequence>MASLTDLAKRVVVTACAMTHTTERAANRFGVTPFLPKLHADRITHLGGMPPDEFRQQLAACRSFEDARWVGYWSGFARDHLSRADGALSRLGAPGSHVLLDPAAAPDLRALGELLAPAVTILADRGTVADPAAVARFCAEHPEATDAAYALDGLIKAIVYELAAAWPGWSPQRLAAYQRGRRLSEALLTALAPAMNMTLETVQVPINDDDIVRGILMLPLDQDGPVPTVLVTNGLEGTIEEALFPLLAQRDGGVGTFVMEMPGTYSYREPMSVASEDAYRRVIDFLVAHPAVDGDRLGMMGFSFGAYWSSRMPAVDPRLKVAVSNGALTDHSFKAFGSVGMPEIIASTLRNTTGATSMADMGRRLAKYSLAQYYRQIQAPLLVINGSRDTLISTQDSIDLAIGAPNAQLVLYDGDDHCAMGHAEQWSELSARFIREHLLASDTVAAAK</sequence>
<evidence type="ECO:0000313" key="4">
    <source>
        <dbReference type="Proteomes" id="UP000193040"/>
    </source>
</evidence>